<proteinExistence type="predicted"/>
<keyword evidence="2" id="KW-1185">Reference proteome</keyword>
<gene>
    <name evidence="1" type="ORF">EV379_2343</name>
</gene>
<protein>
    <recommendedName>
        <fullName evidence="3">Four-helix bundle copper-binding protein</fullName>
    </recommendedName>
</protein>
<evidence type="ECO:0008006" key="3">
    <source>
        <dbReference type="Google" id="ProtNLM"/>
    </source>
</evidence>
<dbReference type="Pfam" id="PF03860">
    <property type="entry name" value="Csp"/>
    <property type="match status" value="1"/>
</dbReference>
<dbReference type="PANTHER" id="PTHR37310:SF1">
    <property type="entry name" value="CYTOPLASMIC PROTEIN"/>
    <property type="match status" value="1"/>
</dbReference>
<dbReference type="Proteomes" id="UP000291483">
    <property type="component" value="Unassembled WGS sequence"/>
</dbReference>
<dbReference type="RefSeq" id="WP_130506255.1">
    <property type="nucleotide sequence ID" value="NZ_SHLC01000001.1"/>
</dbReference>
<accession>A0A4Q8AN97</accession>
<dbReference type="InterPro" id="IPR005560">
    <property type="entry name" value="Csp_YhjQ"/>
</dbReference>
<dbReference type="AlphaFoldDB" id="A0A4Q8AN97"/>
<evidence type="ECO:0000313" key="1">
    <source>
        <dbReference type="EMBL" id="RZU65998.1"/>
    </source>
</evidence>
<dbReference type="Gene3D" id="1.20.1270.360">
    <property type="match status" value="1"/>
</dbReference>
<dbReference type="PANTHER" id="PTHR37310">
    <property type="entry name" value="CYTOPLASMIC PROTEIN-RELATED"/>
    <property type="match status" value="1"/>
</dbReference>
<dbReference type="EMBL" id="SHLC01000001">
    <property type="protein sequence ID" value="RZU65998.1"/>
    <property type="molecule type" value="Genomic_DNA"/>
</dbReference>
<comment type="caution">
    <text evidence="1">The sequence shown here is derived from an EMBL/GenBank/DDBJ whole genome shotgun (WGS) entry which is preliminary data.</text>
</comment>
<evidence type="ECO:0000313" key="2">
    <source>
        <dbReference type="Proteomes" id="UP000291483"/>
    </source>
</evidence>
<sequence>MMMNSTMQMMQMHAKDMAMQDVDMAMLQDCIEACSACEQACTMCASCMMGDEAGGAMHMEMCMNTADACNTMMRMMMRPAGMHVESMMAMLSATIMQTNACAEECMKHADMHEDCKMCAEVCRQCAVACQKVMDAMRSMMPMS</sequence>
<organism evidence="1 2">
    <name type="scientific">Microterricola gilva</name>
    <dbReference type="NCBI Taxonomy" id="393267"/>
    <lineage>
        <taxon>Bacteria</taxon>
        <taxon>Bacillati</taxon>
        <taxon>Actinomycetota</taxon>
        <taxon>Actinomycetes</taxon>
        <taxon>Micrococcales</taxon>
        <taxon>Microbacteriaceae</taxon>
        <taxon>Microterricola</taxon>
    </lineage>
</organism>
<reference evidence="1 2" key="1">
    <citation type="submission" date="2019-02" db="EMBL/GenBank/DDBJ databases">
        <title>Sequencing the genomes of 1000 actinobacteria strains.</title>
        <authorList>
            <person name="Klenk H.-P."/>
        </authorList>
    </citation>
    <scope>NUCLEOTIDE SEQUENCE [LARGE SCALE GENOMIC DNA]</scope>
    <source>
        <strain evidence="1 2">DSM 18319</strain>
    </source>
</reference>
<dbReference type="OrthoDB" id="5396211at2"/>
<name>A0A4Q8AN97_9MICO</name>